<dbReference type="SUPFAM" id="SSF55781">
    <property type="entry name" value="GAF domain-like"/>
    <property type="match status" value="1"/>
</dbReference>
<evidence type="ECO:0000256" key="5">
    <source>
        <dbReference type="ARBA" id="ARBA00070406"/>
    </source>
</evidence>
<dbReference type="InterPro" id="IPR014757">
    <property type="entry name" value="Tscrpt_reg_IclR_C"/>
</dbReference>
<dbReference type="Gene3D" id="1.10.10.10">
    <property type="entry name" value="Winged helix-like DNA-binding domain superfamily/Winged helix DNA-binding domain"/>
    <property type="match status" value="1"/>
</dbReference>
<accession>A0A928KX33</accession>
<evidence type="ECO:0000259" key="6">
    <source>
        <dbReference type="PROSITE" id="PS51077"/>
    </source>
</evidence>
<evidence type="ECO:0000256" key="4">
    <source>
        <dbReference type="ARBA" id="ARBA00058938"/>
    </source>
</evidence>
<dbReference type="Proteomes" id="UP000754750">
    <property type="component" value="Unassembled WGS sequence"/>
</dbReference>
<dbReference type="RefSeq" id="WP_020074520.1">
    <property type="nucleotide sequence ID" value="NZ_JBKWRC010000003.1"/>
</dbReference>
<dbReference type="FunFam" id="1.10.10.10:FF:000056">
    <property type="entry name" value="IclR family transcriptional regulator"/>
    <property type="match status" value="1"/>
</dbReference>
<dbReference type="GO" id="GO:0003700">
    <property type="term" value="F:DNA-binding transcription factor activity"/>
    <property type="evidence" value="ECO:0007669"/>
    <property type="project" value="TreeGrafter"/>
</dbReference>
<proteinExistence type="predicted"/>
<dbReference type="PROSITE" id="PS51077">
    <property type="entry name" value="HTH_ICLR"/>
    <property type="match status" value="1"/>
</dbReference>
<dbReference type="EMBL" id="SVNY01000007">
    <property type="protein sequence ID" value="MBE6834446.1"/>
    <property type="molecule type" value="Genomic_DNA"/>
</dbReference>
<dbReference type="InterPro" id="IPR005471">
    <property type="entry name" value="Tscrpt_reg_IclR_N"/>
</dbReference>
<dbReference type="GO" id="GO:0045892">
    <property type="term" value="P:negative regulation of DNA-templated transcription"/>
    <property type="evidence" value="ECO:0007669"/>
    <property type="project" value="TreeGrafter"/>
</dbReference>
<evidence type="ECO:0000256" key="3">
    <source>
        <dbReference type="ARBA" id="ARBA00023163"/>
    </source>
</evidence>
<dbReference type="SUPFAM" id="SSF46785">
    <property type="entry name" value="Winged helix' DNA-binding domain"/>
    <property type="match status" value="1"/>
</dbReference>
<evidence type="ECO:0000313" key="9">
    <source>
        <dbReference type="Proteomes" id="UP000754750"/>
    </source>
</evidence>
<dbReference type="PROSITE" id="PS51078">
    <property type="entry name" value="ICLR_ED"/>
    <property type="match status" value="1"/>
</dbReference>
<dbReference type="Gene3D" id="3.30.450.40">
    <property type="match status" value="1"/>
</dbReference>
<keyword evidence="3" id="KW-0804">Transcription</keyword>
<evidence type="ECO:0000256" key="2">
    <source>
        <dbReference type="ARBA" id="ARBA00023125"/>
    </source>
</evidence>
<dbReference type="InterPro" id="IPR050707">
    <property type="entry name" value="HTH_MetabolicPath_Reg"/>
</dbReference>
<protein>
    <recommendedName>
        <fullName evidence="5">Glycerol operon regulatory protein</fullName>
    </recommendedName>
</protein>
<gene>
    <name evidence="8" type="ORF">E7512_12875</name>
</gene>
<feature type="domain" description="IclR-ED" evidence="7">
    <location>
        <begin position="65"/>
        <end position="247"/>
    </location>
</feature>
<feature type="domain" description="HTH iclR-type" evidence="6">
    <location>
        <begin position="2"/>
        <end position="64"/>
    </location>
</feature>
<evidence type="ECO:0000259" key="7">
    <source>
        <dbReference type="PROSITE" id="PS51078"/>
    </source>
</evidence>
<comment type="function">
    <text evidence="4">May be an activator protein for the gylABX operon.</text>
</comment>
<name>A0A928KX33_9FIRM</name>
<sequence length="250" mass="27845">MVQSLIRAMEVLEHLRKADKSCSLAELSQMSGLPSSTVHRILQTFCSANYVSRDPKTHLYRLGTALIPLGMAATRRLRLSDSAKPVLKDLMKITKEDVFLIIISGYRGMVLEKVEGPNPLKVIERFGNEVDLHYGGSRRALLAFQTDSFIRSYIQDHLRDDPAFTPEEEQKLLNSLVRIREEGVAISRGEYIPDAVGIGAPVFDMNGKAVASIGLIAPQSRTTRAQEEEFKVLVKQHAAQLSILLGFVQK</sequence>
<evidence type="ECO:0000313" key="8">
    <source>
        <dbReference type="EMBL" id="MBE6834446.1"/>
    </source>
</evidence>
<keyword evidence="2" id="KW-0238">DNA-binding</keyword>
<organism evidence="8 9">
    <name type="scientific">Faecalispora sporosphaeroides</name>
    <dbReference type="NCBI Taxonomy" id="1549"/>
    <lineage>
        <taxon>Bacteria</taxon>
        <taxon>Bacillati</taxon>
        <taxon>Bacillota</taxon>
        <taxon>Clostridia</taxon>
        <taxon>Eubacteriales</taxon>
        <taxon>Oscillospiraceae</taxon>
        <taxon>Faecalispora</taxon>
    </lineage>
</organism>
<comment type="caution">
    <text evidence="8">The sequence shown here is derived from an EMBL/GenBank/DDBJ whole genome shotgun (WGS) entry which is preliminary data.</text>
</comment>
<dbReference type="PANTHER" id="PTHR30136:SF35">
    <property type="entry name" value="HTH-TYPE TRANSCRIPTIONAL REGULATOR RV1719"/>
    <property type="match status" value="1"/>
</dbReference>
<dbReference type="InterPro" id="IPR036390">
    <property type="entry name" value="WH_DNA-bd_sf"/>
</dbReference>
<dbReference type="PANTHER" id="PTHR30136">
    <property type="entry name" value="HELIX-TURN-HELIX TRANSCRIPTIONAL REGULATOR, ICLR FAMILY"/>
    <property type="match status" value="1"/>
</dbReference>
<reference evidence="8" key="1">
    <citation type="submission" date="2019-04" db="EMBL/GenBank/DDBJ databases">
        <title>Evolution of Biomass-Degrading Anaerobic Consortia Revealed by Metagenomics.</title>
        <authorList>
            <person name="Peng X."/>
        </authorList>
    </citation>
    <scope>NUCLEOTIDE SEQUENCE</scope>
    <source>
        <strain evidence="8">SIG551</strain>
    </source>
</reference>
<dbReference type="InterPro" id="IPR029016">
    <property type="entry name" value="GAF-like_dom_sf"/>
</dbReference>
<dbReference type="SMART" id="SM00346">
    <property type="entry name" value="HTH_ICLR"/>
    <property type="match status" value="1"/>
</dbReference>
<evidence type="ECO:0000256" key="1">
    <source>
        <dbReference type="ARBA" id="ARBA00023015"/>
    </source>
</evidence>
<dbReference type="InterPro" id="IPR036388">
    <property type="entry name" value="WH-like_DNA-bd_sf"/>
</dbReference>
<keyword evidence="1" id="KW-0805">Transcription regulation</keyword>
<dbReference type="AlphaFoldDB" id="A0A928KX33"/>
<dbReference type="Pfam" id="PF01614">
    <property type="entry name" value="IclR_C"/>
    <property type="match status" value="1"/>
</dbReference>
<dbReference type="Pfam" id="PF09339">
    <property type="entry name" value="HTH_IclR"/>
    <property type="match status" value="1"/>
</dbReference>
<dbReference type="GO" id="GO:0003677">
    <property type="term" value="F:DNA binding"/>
    <property type="evidence" value="ECO:0007669"/>
    <property type="project" value="UniProtKB-KW"/>
</dbReference>